<dbReference type="InterPro" id="IPR020904">
    <property type="entry name" value="Sc_DH/Rdtase_CS"/>
</dbReference>
<organism evidence="4 5">
    <name type="scientific">Kineobactrum sediminis</name>
    <dbReference type="NCBI Taxonomy" id="1905677"/>
    <lineage>
        <taxon>Bacteria</taxon>
        <taxon>Pseudomonadati</taxon>
        <taxon>Pseudomonadota</taxon>
        <taxon>Gammaproteobacteria</taxon>
        <taxon>Cellvibrionales</taxon>
        <taxon>Halieaceae</taxon>
        <taxon>Kineobactrum</taxon>
    </lineage>
</organism>
<dbReference type="PANTHER" id="PTHR44269:SF1">
    <property type="entry name" value="DEHYDROGENASE_REDUCTASE SDR FAMILY MEMBER 7"/>
    <property type="match status" value="1"/>
</dbReference>
<dbReference type="PRINTS" id="PR00080">
    <property type="entry name" value="SDRFAMILY"/>
</dbReference>
<dbReference type="PRINTS" id="PR00081">
    <property type="entry name" value="GDHRDH"/>
</dbReference>
<dbReference type="PANTHER" id="PTHR44269">
    <property type="entry name" value="DEHYDROGENASE/REDUCTASE SDR FAMILY MEMBER 7-RELATED"/>
    <property type="match status" value="1"/>
</dbReference>
<gene>
    <name evidence="4" type="ORF">CWI75_05125</name>
</gene>
<dbReference type="CDD" id="cd05332">
    <property type="entry name" value="11beta-HSD1_like_SDR_c"/>
    <property type="match status" value="1"/>
</dbReference>
<evidence type="ECO:0000259" key="3">
    <source>
        <dbReference type="SMART" id="SM00822"/>
    </source>
</evidence>
<dbReference type="EMBL" id="PKLZ01000002">
    <property type="protein sequence ID" value="PLW83727.1"/>
    <property type="molecule type" value="Genomic_DNA"/>
</dbReference>
<name>A0A2N5Y5Q7_9GAMM</name>
<feature type="domain" description="Ketoreductase" evidence="3">
    <location>
        <begin position="15"/>
        <end position="202"/>
    </location>
</feature>
<dbReference type="Proteomes" id="UP000234845">
    <property type="component" value="Unassembled WGS sequence"/>
</dbReference>
<evidence type="ECO:0000256" key="2">
    <source>
        <dbReference type="RuleBase" id="RU000363"/>
    </source>
</evidence>
<dbReference type="InterPro" id="IPR053011">
    <property type="entry name" value="SDR_family_member_7"/>
</dbReference>
<reference evidence="5" key="1">
    <citation type="submission" date="2017-11" db="EMBL/GenBank/DDBJ databases">
        <title>The draft genome sequence of Chromatocurvus sp. F02.</title>
        <authorList>
            <person name="Du Z.-J."/>
            <person name="Chang Y.-Q."/>
        </authorList>
    </citation>
    <scope>NUCLEOTIDE SEQUENCE [LARGE SCALE GENOMIC DNA]</scope>
    <source>
        <strain evidence="5">F02</strain>
    </source>
</reference>
<dbReference type="NCBIfam" id="NF004825">
    <property type="entry name" value="PRK06181.1"/>
    <property type="match status" value="1"/>
</dbReference>
<dbReference type="InterPro" id="IPR002347">
    <property type="entry name" value="SDR_fam"/>
</dbReference>
<dbReference type="AlphaFoldDB" id="A0A2N5Y5Q7"/>
<dbReference type="Pfam" id="PF00106">
    <property type="entry name" value="adh_short"/>
    <property type="match status" value="1"/>
</dbReference>
<proteinExistence type="inferred from homology"/>
<dbReference type="OrthoDB" id="6503536at2"/>
<dbReference type="SUPFAM" id="SSF51735">
    <property type="entry name" value="NAD(P)-binding Rossmann-fold domains"/>
    <property type="match status" value="1"/>
</dbReference>
<dbReference type="InterPro" id="IPR036291">
    <property type="entry name" value="NAD(P)-bd_dom_sf"/>
</dbReference>
<dbReference type="InterPro" id="IPR057326">
    <property type="entry name" value="KR_dom"/>
</dbReference>
<accession>A0A2N5Y5Q7</accession>
<keyword evidence="5" id="KW-1185">Reference proteome</keyword>
<comment type="similarity">
    <text evidence="1 2">Belongs to the short-chain dehydrogenases/reductases (SDR) family.</text>
</comment>
<sequence length="285" mass="30162">MRDQTGRKGDAFQDQVVWITGASSGIGAALVHEFIDQGARVVLSARRESELNNVSRECVEGGCDAARLLVLPLDVTHYDAMPAAVQQVLDTFGGIDLLINNAGLSQRSLCLDTDMDVYRQLLEVDVLGQIALTKSVLPHMVTRGSGHLAVTASVAGKVGAPLRTGYCAAKHAVMGFFDALRTEVAHQNIRVTTIIPGFIRTDIARNALTGTGAPAGMADGDIDGGMDVQACARMIVDGFVAGQEEIDVGVGPEMDLLKLKRDNPTAAFRLMEAMAADALTSRAAE</sequence>
<comment type="caution">
    <text evidence="4">The sequence shown here is derived from an EMBL/GenBank/DDBJ whole genome shotgun (WGS) entry which is preliminary data.</text>
</comment>
<dbReference type="RefSeq" id="WP_101520408.1">
    <property type="nucleotide sequence ID" value="NZ_PKLZ01000002.1"/>
</dbReference>
<dbReference type="Gene3D" id="3.40.50.720">
    <property type="entry name" value="NAD(P)-binding Rossmann-like Domain"/>
    <property type="match status" value="1"/>
</dbReference>
<dbReference type="SMART" id="SM00822">
    <property type="entry name" value="PKS_KR"/>
    <property type="match status" value="1"/>
</dbReference>
<dbReference type="PROSITE" id="PS00061">
    <property type="entry name" value="ADH_SHORT"/>
    <property type="match status" value="1"/>
</dbReference>
<protein>
    <submittedName>
        <fullName evidence="4">Short chain dehydrogenase</fullName>
    </submittedName>
</protein>
<evidence type="ECO:0000256" key="1">
    <source>
        <dbReference type="ARBA" id="ARBA00006484"/>
    </source>
</evidence>
<evidence type="ECO:0000313" key="5">
    <source>
        <dbReference type="Proteomes" id="UP000234845"/>
    </source>
</evidence>
<evidence type="ECO:0000313" key="4">
    <source>
        <dbReference type="EMBL" id="PLW83727.1"/>
    </source>
</evidence>